<dbReference type="Proteomes" id="UP000322080">
    <property type="component" value="Unassembled WGS sequence"/>
</dbReference>
<evidence type="ECO:0000259" key="6">
    <source>
        <dbReference type="Pfam" id="PF25973"/>
    </source>
</evidence>
<dbReference type="PANTHER" id="PTHR30469">
    <property type="entry name" value="MULTIDRUG RESISTANCE PROTEIN MDTA"/>
    <property type="match status" value="1"/>
</dbReference>
<dbReference type="Gene3D" id="2.40.30.170">
    <property type="match status" value="1"/>
</dbReference>
<dbReference type="AlphaFoldDB" id="A0A5D0RFV3"/>
<feature type="transmembrane region" description="Helical" evidence="3">
    <location>
        <begin position="38"/>
        <end position="57"/>
    </location>
</feature>
<gene>
    <name evidence="7" type="ORF">FVF75_12610</name>
</gene>
<keyword evidence="2" id="KW-0175">Coiled coil</keyword>
<accession>A0A5D0RFV3</accession>
<dbReference type="Pfam" id="PF25954">
    <property type="entry name" value="Beta-barrel_RND_2"/>
    <property type="match status" value="1"/>
</dbReference>
<evidence type="ECO:0000313" key="7">
    <source>
        <dbReference type="EMBL" id="TYB80480.1"/>
    </source>
</evidence>
<keyword evidence="3" id="KW-0472">Membrane</keyword>
<dbReference type="Gene3D" id="2.40.420.20">
    <property type="match status" value="1"/>
</dbReference>
<protein>
    <submittedName>
        <fullName evidence="7">Efflux RND transporter periplasmic adaptor subunit</fullName>
    </submittedName>
</protein>
<dbReference type="InterPro" id="IPR006143">
    <property type="entry name" value="RND_pump_MFP"/>
</dbReference>
<dbReference type="SUPFAM" id="SSF111369">
    <property type="entry name" value="HlyD-like secretion proteins"/>
    <property type="match status" value="1"/>
</dbReference>
<keyword evidence="8" id="KW-1185">Reference proteome</keyword>
<dbReference type="Gene3D" id="2.40.50.100">
    <property type="match status" value="1"/>
</dbReference>
<name>A0A5D0RFV3_9RHOB</name>
<comment type="caution">
    <text evidence="7">The sequence shown here is derived from an EMBL/GenBank/DDBJ whole genome shotgun (WGS) entry which is preliminary data.</text>
</comment>
<evidence type="ECO:0000256" key="1">
    <source>
        <dbReference type="ARBA" id="ARBA00009477"/>
    </source>
</evidence>
<dbReference type="EMBL" id="VSIY01000013">
    <property type="protein sequence ID" value="TYB80480.1"/>
    <property type="molecule type" value="Genomic_DNA"/>
</dbReference>
<dbReference type="Pfam" id="PF25967">
    <property type="entry name" value="RND-MFP_C"/>
    <property type="match status" value="1"/>
</dbReference>
<proteinExistence type="inferred from homology"/>
<feature type="coiled-coil region" evidence="2">
    <location>
        <begin position="153"/>
        <end position="180"/>
    </location>
</feature>
<dbReference type="Gene3D" id="1.10.287.470">
    <property type="entry name" value="Helix hairpin bin"/>
    <property type="match status" value="1"/>
</dbReference>
<organism evidence="7 8">
    <name type="scientific">Maritimibacter fusiformis</name>
    <dbReference type="NCBI Taxonomy" id="2603819"/>
    <lineage>
        <taxon>Bacteria</taxon>
        <taxon>Pseudomonadati</taxon>
        <taxon>Pseudomonadota</taxon>
        <taxon>Alphaproteobacteria</taxon>
        <taxon>Rhodobacterales</taxon>
        <taxon>Roseobacteraceae</taxon>
        <taxon>Maritimibacter</taxon>
    </lineage>
</organism>
<feature type="domain" description="Multidrug resistance protein MdtA-like C-terminal permuted SH3" evidence="5">
    <location>
        <begin position="349"/>
        <end position="403"/>
    </location>
</feature>
<dbReference type="Pfam" id="PF25973">
    <property type="entry name" value="BSH_CzcB"/>
    <property type="match status" value="1"/>
</dbReference>
<feature type="domain" description="CzcB-like barrel-sandwich hybrid" evidence="6">
    <location>
        <begin position="120"/>
        <end position="261"/>
    </location>
</feature>
<dbReference type="NCBIfam" id="TIGR01730">
    <property type="entry name" value="RND_mfp"/>
    <property type="match status" value="1"/>
</dbReference>
<sequence>MSDPMSKDFAKPDWAMNKREKAAAERAEKGLPRKKRRWWLWPLLIVLLAGGAVGYFYQTGQLQAVIEAREAARIAEAEKEAARAARPPLLQLAPFEIATVAPMELRETLKTTGSLAPARQLHLSAEVSGRVVTVDGQPGDTVAEGDVLVQFDVDALESQLAQARANAEATQVQLDLARTEYERTQSLVDRGLSAPNALDRARSNLDQLTASLAAQTTMVENARRSLERATVTAPFDGVISERQIDPGQFVGAGSPLMTVVDLTRLEVEATAPVSYGPQLAPGQPVELKVEGFGERVFQGRLERLNPVAIEGSRMLPIYVSLPNEGGELRGGMFASGRIVLEAKQDGLGIPSGALHHDADGDYVIVVENGMTQRRAVEIAREWDAGAVIEIASGLEPGEVVVAEPLPELKPGMQIELVE</sequence>
<comment type="similarity">
    <text evidence="1">Belongs to the membrane fusion protein (MFP) (TC 8.A.1) family.</text>
</comment>
<evidence type="ECO:0000313" key="8">
    <source>
        <dbReference type="Proteomes" id="UP000322080"/>
    </source>
</evidence>
<dbReference type="InterPro" id="IPR058792">
    <property type="entry name" value="Beta-barrel_RND_2"/>
</dbReference>
<evidence type="ECO:0000256" key="3">
    <source>
        <dbReference type="SAM" id="Phobius"/>
    </source>
</evidence>
<keyword evidence="3" id="KW-1133">Transmembrane helix</keyword>
<evidence type="ECO:0000256" key="2">
    <source>
        <dbReference type="SAM" id="Coils"/>
    </source>
</evidence>
<dbReference type="InterPro" id="IPR058647">
    <property type="entry name" value="BSH_CzcB-like"/>
</dbReference>
<dbReference type="GO" id="GO:0015562">
    <property type="term" value="F:efflux transmembrane transporter activity"/>
    <property type="evidence" value="ECO:0007669"/>
    <property type="project" value="TreeGrafter"/>
</dbReference>
<dbReference type="InterPro" id="IPR058627">
    <property type="entry name" value="MdtA-like_C"/>
</dbReference>
<keyword evidence="3" id="KW-0812">Transmembrane</keyword>
<dbReference type="PANTHER" id="PTHR30469:SF15">
    <property type="entry name" value="HLYD FAMILY OF SECRETION PROTEINS"/>
    <property type="match status" value="1"/>
</dbReference>
<reference evidence="7 8" key="1">
    <citation type="submission" date="2019-08" db="EMBL/GenBank/DDBJ databases">
        <title>Identification of a novel species of the genus Boseongicola.</title>
        <authorList>
            <person name="Zhang X.-Q."/>
        </authorList>
    </citation>
    <scope>NUCLEOTIDE SEQUENCE [LARGE SCALE GENOMIC DNA]</scope>
    <source>
        <strain evidence="7 8">HY14</strain>
    </source>
</reference>
<evidence type="ECO:0000259" key="4">
    <source>
        <dbReference type="Pfam" id="PF25954"/>
    </source>
</evidence>
<dbReference type="GO" id="GO:1990281">
    <property type="term" value="C:efflux pump complex"/>
    <property type="evidence" value="ECO:0007669"/>
    <property type="project" value="TreeGrafter"/>
</dbReference>
<evidence type="ECO:0000259" key="5">
    <source>
        <dbReference type="Pfam" id="PF25967"/>
    </source>
</evidence>
<feature type="domain" description="CusB-like beta-barrel" evidence="4">
    <location>
        <begin position="267"/>
        <end position="338"/>
    </location>
</feature>